<dbReference type="RefSeq" id="WP_086298170.1">
    <property type="nucleotide sequence ID" value="NZ_CP018789.1"/>
</dbReference>
<dbReference type="Pfam" id="PF00534">
    <property type="entry name" value="Glycos_transf_1"/>
    <property type="match status" value="1"/>
</dbReference>
<dbReference type="InterPro" id="IPR001296">
    <property type="entry name" value="Glyco_trans_1"/>
</dbReference>
<dbReference type="Proteomes" id="UP000194260">
    <property type="component" value="Chromosome"/>
</dbReference>
<feature type="domain" description="Glycosyl transferase family 1" evidence="1">
    <location>
        <begin position="189"/>
        <end position="288"/>
    </location>
</feature>
<gene>
    <name evidence="2" type="ORF">CSUIS_1358</name>
</gene>
<dbReference type="EMBL" id="CP018789">
    <property type="protein sequence ID" value="ARR01151.1"/>
    <property type="molecule type" value="Genomic_DNA"/>
</dbReference>
<dbReference type="SUPFAM" id="SSF53756">
    <property type="entry name" value="UDP-Glycosyltransferase/glycogen phosphorylase"/>
    <property type="match status" value="1"/>
</dbReference>
<evidence type="ECO:0000313" key="2">
    <source>
        <dbReference type="EMBL" id="ARR01151.1"/>
    </source>
</evidence>
<evidence type="ECO:0000313" key="3">
    <source>
        <dbReference type="Proteomes" id="UP000194260"/>
    </source>
</evidence>
<dbReference type="GO" id="GO:0016757">
    <property type="term" value="F:glycosyltransferase activity"/>
    <property type="evidence" value="ECO:0007669"/>
    <property type="project" value="InterPro"/>
</dbReference>
<keyword evidence="2" id="KW-0808">Transferase</keyword>
<evidence type="ECO:0000259" key="1">
    <source>
        <dbReference type="Pfam" id="PF00534"/>
    </source>
</evidence>
<dbReference type="Gene3D" id="3.40.50.2000">
    <property type="entry name" value="Glycogen Phosphorylase B"/>
    <property type="match status" value="1"/>
</dbReference>
<dbReference type="KEGG" id="camy:CSUIS_1358"/>
<proteinExistence type="predicted"/>
<dbReference type="AlphaFoldDB" id="A0A1X9SY60"/>
<name>A0A1X9SY60_9BACT</name>
<dbReference type="STRING" id="1660073.CSUIS_1358"/>
<reference evidence="3" key="1">
    <citation type="journal article" date="2017" name="Genome Biol. Evol.">
        <title>Comparative Genomic Analysis Identifies a Campylobacter Clade Deficient in Selenium Metabolism.</title>
        <authorList>
            <person name="Miller W.G."/>
            <person name="Yee E."/>
            <person name="Lopes B.S."/>
            <person name="Chapman M.H."/>
            <person name="Huynh S."/>
            <person name="Bono J.L."/>
            <person name="Parker C.T."/>
            <person name="Strachan N.J.C."/>
            <person name="Forbes K.J."/>
        </authorList>
    </citation>
    <scope>NUCLEOTIDE SEQUENCE [LARGE SCALE GENOMIC DNA]</scope>
    <source>
        <strain evidence="3">RM6137</strain>
    </source>
</reference>
<sequence length="490" mass="57833">MNLHEEIRKIINEIKLQGYNNICIWAPALNVGGGTYVYCNFVNYLTQNTDLNVYYMDYLDSYARHLLKNNKKVKFLTYDEKNPNFPLKDKTIILVNSTRIVQLTNMNPDNKVLFWHYETIKCGWDLVLIDNETKKYFKLAKDNNAMIYHDWSGRYSLNMTYNVGFKNKDYFYITLPPVSTFCDKKYTDQNSINIAFLSRLYPDKIQSLFYLIDNFSKYQSDKKRRLHIIGDGKSKKDVLEFCKKYEDNIEFIFTGTISRNNLDSYLIDNIDILFAIGTSVLEGAKLKLPSVMLFTGINKPIKSNEAIWIYNSKEHTVAIVEESKQAFGVKCDTFNDIIDSVYQNKNGKRDQGRKCYKYYLDNHSSYDEMVIGLLNALKNTTLTFRKIQKCIRYIPYTCMKITIYRFFGFNLIKKYSILNRVKVKLLMWSIYRSKIKPNLEIYHILGIKFLEKRIMNVNLVTYHILGIKVFSRQIKSVFKFPATLFKDDYK</sequence>
<organism evidence="2 3">
    <name type="scientific">Campylobacter porcelli</name>
    <dbReference type="NCBI Taxonomy" id="1660073"/>
    <lineage>
        <taxon>Bacteria</taxon>
        <taxon>Pseudomonadati</taxon>
        <taxon>Campylobacterota</taxon>
        <taxon>Epsilonproteobacteria</taxon>
        <taxon>Campylobacterales</taxon>
        <taxon>Campylobacteraceae</taxon>
        <taxon>Campylobacter</taxon>
    </lineage>
</organism>
<accession>A0A1X9SY60</accession>
<protein>
    <submittedName>
        <fullName evidence="2">Glycosyltransferase, family 1</fullName>
    </submittedName>
</protein>